<reference evidence="1" key="1">
    <citation type="submission" date="2021-03" db="EMBL/GenBank/DDBJ databases">
        <authorList>
            <person name="Bekaert M."/>
        </authorList>
    </citation>
    <scope>NUCLEOTIDE SEQUENCE</scope>
</reference>
<keyword evidence="2" id="KW-1185">Reference proteome</keyword>
<accession>A0A8S3S134</accession>
<sequence length="235" mass="26736">MEELSEVEEKENKEIGYLIKLLEEKENEIVEFQSKILSIIQHASDLQAFLALKQLEKDVFQKNEILQSIVDKHTIKQYLLIYQPNATLQNFVSNVGTFGKVLIETTQHDAILTTSKRKQAQMTVQEAKSKSIEDINLKLHMTINGTGNYIYGCSLLPDNKMVFTNHGSDSIRILQKDGSLDYNVKLWHYAYDVACISKDILAVTSGNSNSRCISIVDMSYSRVKKGYHLIPTRMG</sequence>
<dbReference type="OrthoDB" id="10367396at2759"/>
<comment type="caution">
    <text evidence="1">The sequence shown here is derived from an EMBL/GenBank/DDBJ whole genome shotgun (WGS) entry which is preliminary data.</text>
</comment>
<dbReference type="EMBL" id="CAJPWZ010001423">
    <property type="protein sequence ID" value="CAG2214788.1"/>
    <property type="molecule type" value="Genomic_DNA"/>
</dbReference>
<organism evidence="1 2">
    <name type="scientific">Mytilus edulis</name>
    <name type="common">Blue mussel</name>
    <dbReference type="NCBI Taxonomy" id="6550"/>
    <lineage>
        <taxon>Eukaryota</taxon>
        <taxon>Metazoa</taxon>
        <taxon>Spiralia</taxon>
        <taxon>Lophotrochozoa</taxon>
        <taxon>Mollusca</taxon>
        <taxon>Bivalvia</taxon>
        <taxon>Autobranchia</taxon>
        <taxon>Pteriomorphia</taxon>
        <taxon>Mytilida</taxon>
        <taxon>Mytiloidea</taxon>
        <taxon>Mytilidae</taxon>
        <taxon>Mytilinae</taxon>
        <taxon>Mytilus</taxon>
    </lineage>
</organism>
<proteinExistence type="predicted"/>
<evidence type="ECO:0000313" key="2">
    <source>
        <dbReference type="Proteomes" id="UP000683360"/>
    </source>
</evidence>
<dbReference type="Proteomes" id="UP000683360">
    <property type="component" value="Unassembled WGS sequence"/>
</dbReference>
<evidence type="ECO:0000313" key="1">
    <source>
        <dbReference type="EMBL" id="CAG2214788.1"/>
    </source>
</evidence>
<dbReference type="AlphaFoldDB" id="A0A8S3S134"/>
<protein>
    <submittedName>
        <fullName evidence="1">Uncharacterized protein</fullName>
    </submittedName>
</protein>
<dbReference type="SUPFAM" id="SSF101898">
    <property type="entry name" value="NHL repeat"/>
    <property type="match status" value="1"/>
</dbReference>
<gene>
    <name evidence="1" type="ORF">MEDL_28590</name>
</gene>
<name>A0A8S3S134_MYTED</name>